<protein>
    <submittedName>
        <fullName evidence="1">Uncharacterized protein</fullName>
    </submittedName>
</protein>
<dbReference type="Proteomes" id="UP000499080">
    <property type="component" value="Unassembled WGS sequence"/>
</dbReference>
<accession>A0A4Y2J4N2</accession>
<sequence length="141" mass="16154">MRQSLPADFSRAYQNVLYCRQDYNPQQSQQQWNSSDQRWMSGGSIKREPCPQHGVVPDSPEWAEVLPHPRKNGGSTQSDKQLRWVKFGKLKNKLKLLLGTIYQPAADWSCGAGSEGIMDPRPCGFKTINPFHMILFNFLTR</sequence>
<keyword evidence="2" id="KW-1185">Reference proteome</keyword>
<reference evidence="1 2" key="1">
    <citation type="journal article" date="2019" name="Sci. Rep.">
        <title>Orb-weaving spider Araneus ventricosus genome elucidates the spidroin gene catalogue.</title>
        <authorList>
            <person name="Kono N."/>
            <person name="Nakamura H."/>
            <person name="Ohtoshi R."/>
            <person name="Moran D.A.P."/>
            <person name="Shinohara A."/>
            <person name="Yoshida Y."/>
            <person name="Fujiwara M."/>
            <person name="Mori M."/>
            <person name="Tomita M."/>
            <person name="Arakawa K."/>
        </authorList>
    </citation>
    <scope>NUCLEOTIDE SEQUENCE [LARGE SCALE GENOMIC DNA]</scope>
</reference>
<dbReference type="AlphaFoldDB" id="A0A4Y2J4N2"/>
<dbReference type="EMBL" id="BGPR01188584">
    <property type="protein sequence ID" value="GBM84569.1"/>
    <property type="molecule type" value="Genomic_DNA"/>
</dbReference>
<name>A0A4Y2J4N2_ARAVE</name>
<comment type="caution">
    <text evidence="1">The sequence shown here is derived from an EMBL/GenBank/DDBJ whole genome shotgun (WGS) entry which is preliminary data.</text>
</comment>
<organism evidence="1 2">
    <name type="scientific">Araneus ventricosus</name>
    <name type="common">Orbweaver spider</name>
    <name type="synonym">Epeira ventricosa</name>
    <dbReference type="NCBI Taxonomy" id="182803"/>
    <lineage>
        <taxon>Eukaryota</taxon>
        <taxon>Metazoa</taxon>
        <taxon>Ecdysozoa</taxon>
        <taxon>Arthropoda</taxon>
        <taxon>Chelicerata</taxon>
        <taxon>Arachnida</taxon>
        <taxon>Araneae</taxon>
        <taxon>Araneomorphae</taxon>
        <taxon>Entelegynae</taxon>
        <taxon>Araneoidea</taxon>
        <taxon>Araneidae</taxon>
        <taxon>Araneus</taxon>
    </lineage>
</organism>
<evidence type="ECO:0000313" key="2">
    <source>
        <dbReference type="Proteomes" id="UP000499080"/>
    </source>
</evidence>
<evidence type="ECO:0000313" key="1">
    <source>
        <dbReference type="EMBL" id="GBM84569.1"/>
    </source>
</evidence>
<proteinExistence type="predicted"/>
<gene>
    <name evidence="1" type="ORF">AVEN_144754_1</name>
</gene>